<evidence type="ECO:0000259" key="2">
    <source>
        <dbReference type="Pfam" id="PF07670"/>
    </source>
</evidence>
<sequence>METFTSKTAVNPDIESGNMSREELSQLDLSDPKILDSIVLGKQEYAKGILMSLVFTAIAIFVFFVPITFNGKSGQIPFGIIYNTVQGILGNVGLGIVALVITGNALASIYGKYVAKEGKIYDYYSNDSSFHPILYSVGAIFIVTFFLNTVFGIAAPEMIIGERTGQMVIPPVVYGVACIILVGAIFVPFLIDYGFIDFLGIILEPLMRPLFKTPGKSAVDAVASFVGSASMAVIITSRMYKSNNYTERESSVVATCFSAVSVGYAMLMIGTAGLGEKFALVYFSAFVMAFIIAGIMTRIPPLSRKADKYYNGRLQTEEERQEAKLKIGPSMVKVGVSRAAKRAYISGNILGRIKESVADGVKVIPKVITLLCAVGTTGMILLEYTEIFTWIGYAFYPLLKLLNIPDAIHVGPSMIAGITDPFLPILVIADKVSIMSEASRYFICVVAMVQIIYVAETAVVIITTGLKLKFKELMVIFLERTIIAMFIGALFMHIIF</sequence>
<feature type="transmembrane region" description="Helical" evidence="1">
    <location>
        <begin position="133"/>
        <end position="155"/>
    </location>
</feature>
<dbReference type="Proteomes" id="UP000180254">
    <property type="component" value="Unassembled WGS sequence"/>
</dbReference>
<feature type="transmembrane region" description="Helical" evidence="1">
    <location>
        <begin position="88"/>
        <end position="113"/>
    </location>
</feature>
<dbReference type="AlphaFoldDB" id="A0A1S1V4D5"/>
<evidence type="ECO:0000313" key="4">
    <source>
        <dbReference type="Proteomes" id="UP000180254"/>
    </source>
</evidence>
<feature type="transmembrane region" description="Helical" evidence="1">
    <location>
        <begin position="167"/>
        <end position="191"/>
    </location>
</feature>
<keyword evidence="1" id="KW-1133">Transmembrane helix</keyword>
<feature type="transmembrane region" description="Helical" evidence="1">
    <location>
        <begin position="370"/>
        <end position="396"/>
    </location>
</feature>
<dbReference type="InterPro" id="IPR011642">
    <property type="entry name" value="Gate_dom"/>
</dbReference>
<feature type="transmembrane region" description="Helical" evidence="1">
    <location>
        <begin position="441"/>
        <end position="462"/>
    </location>
</feature>
<evidence type="ECO:0000256" key="1">
    <source>
        <dbReference type="SAM" id="Phobius"/>
    </source>
</evidence>
<reference evidence="3 4" key="1">
    <citation type="submission" date="2016-09" db="EMBL/GenBank/DDBJ databases">
        <title>Genome sequence of Eubacterium angustum.</title>
        <authorList>
            <person name="Poehlein A."/>
            <person name="Daniel R."/>
        </authorList>
    </citation>
    <scope>NUCLEOTIDE SEQUENCE [LARGE SCALE GENOMIC DNA]</scope>
    <source>
        <strain evidence="3 4">DSM 1989</strain>
    </source>
</reference>
<feature type="transmembrane region" description="Helical" evidence="1">
    <location>
        <begin position="252"/>
        <end position="274"/>
    </location>
</feature>
<organism evidence="3 4">
    <name type="scientific">Andreesenia angusta</name>
    <dbReference type="NCBI Taxonomy" id="39480"/>
    <lineage>
        <taxon>Bacteria</taxon>
        <taxon>Bacillati</taxon>
        <taxon>Bacillota</taxon>
        <taxon>Tissierellia</taxon>
        <taxon>Tissierellales</taxon>
        <taxon>Gottschalkiaceae</taxon>
        <taxon>Andreesenia</taxon>
    </lineage>
</organism>
<gene>
    <name evidence="3" type="ORF">EUAN_23050</name>
</gene>
<name>A0A1S1V4D5_9FIRM</name>
<feature type="transmembrane region" description="Helical" evidence="1">
    <location>
        <begin position="474"/>
        <end position="495"/>
    </location>
</feature>
<protein>
    <submittedName>
        <fullName evidence="3">Nucleoside recognition</fullName>
    </submittedName>
</protein>
<keyword evidence="1" id="KW-0812">Transmembrane</keyword>
<feature type="transmembrane region" description="Helical" evidence="1">
    <location>
        <begin position="49"/>
        <end position="67"/>
    </location>
</feature>
<dbReference type="RefSeq" id="WP_169817386.1">
    <property type="nucleotide sequence ID" value="NZ_MKIE01000016.1"/>
</dbReference>
<evidence type="ECO:0000313" key="3">
    <source>
        <dbReference type="EMBL" id="OHW61314.1"/>
    </source>
</evidence>
<proteinExistence type="predicted"/>
<feature type="domain" description="Nucleoside transporter/FeoB GTPase Gate" evidence="2">
    <location>
        <begin position="174"/>
        <end position="271"/>
    </location>
</feature>
<accession>A0A1S1V4D5</accession>
<feature type="transmembrane region" description="Helical" evidence="1">
    <location>
        <begin position="221"/>
        <end position="240"/>
    </location>
</feature>
<keyword evidence="4" id="KW-1185">Reference proteome</keyword>
<feature type="transmembrane region" description="Helical" evidence="1">
    <location>
        <begin position="280"/>
        <end position="299"/>
    </location>
</feature>
<feature type="transmembrane region" description="Helical" evidence="1">
    <location>
        <begin position="408"/>
        <end position="429"/>
    </location>
</feature>
<dbReference type="STRING" id="39480.EUAN_23050"/>
<dbReference type="Pfam" id="PF07670">
    <property type="entry name" value="Gate"/>
    <property type="match status" value="1"/>
</dbReference>
<dbReference type="EMBL" id="MKIE01000016">
    <property type="protein sequence ID" value="OHW61314.1"/>
    <property type="molecule type" value="Genomic_DNA"/>
</dbReference>
<keyword evidence="1" id="KW-0472">Membrane</keyword>
<comment type="caution">
    <text evidence="3">The sequence shown here is derived from an EMBL/GenBank/DDBJ whole genome shotgun (WGS) entry which is preliminary data.</text>
</comment>